<sequence length="243" mass="28892">MARLDPRILRKMRSKADQYKSTNLLFPSYWRTRHWSKSPHRIVQLVRRYSESVDGIASRAIGRYHDRLWDDIATEVEDLDLRRTLARHMRKLDQLFFFGLLTREVRSPGSLTRSEQLVRLRVHERNHRTSYGRWNPDRGVIEIWTQAFHRRNSFQRLFLALAHEMAHAYLDIFSNRNSSAFARDVDPDDGHGPMFNRLFHILLFRLNQWAPGLHEIQDELPAQDSRVTQMHQQIQGTQVVLTV</sequence>
<comment type="caution">
    <text evidence="1">The sequence shown here is derived from an EMBL/GenBank/DDBJ whole genome shotgun (WGS) entry which is preliminary data.</text>
</comment>
<reference evidence="1" key="1">
    <citation type="submission" date="2021-03" db="EMBL/GenBank/DDBJ databases">
        <title>Revisited historic fungal species revealed as producer of novel bioactive compounds through whole genome sequencing and comparative genomics.</title>
        <authorList>
            <person name="Vignolle G.A."/>
            <person name="Hochenegger N."/>
            <person name="Mach R.L."/>
            <person name="Mach-Aigner A.R."/>
            <person name="Javad Rahimi M."/>
            <person name="Salim K.A."/>
            <person name="Chan C.M."/>
            <person name="Lim L.B.L."/>
            <person name="Cai F."/>
            <person name="Druzhinina I.S."/>
            <person name="U'Ren J.M."/>
            <person name="Derntl C."/>
        </authorList>
    </citation>
    <scope>NUCLEOTIDE SEQUENCE</scope>
    <source>
        <strain evidence="1">TUCIM 5799</strain>
    </source>
</reference>
<protein>
    <recommendedName>
        <fullName evidence="3">SprT-like domain-containing protein</fullName>
    </recommendedName>
</protein>
<accession>A0A9P9WWV3</accession>
<evidence type="ECO:0000313" key="1">
    <source>
        <dbReference type="EMBL" id="KAI1880696.1"/>
    </source>
</evidence>
<evidence type="ECO:0000313" key="2">
    <source>
        <dbReference type="Proteomes" id="UP000829685"/>
    </source>
</evidence>
<dbReference type="EMBL" id="JAFIMR010000002">
    <property type="protein sequence ID" value="KAI1880696.1"/>
    <property type="molecule type" value="Genomic_DNA"/>
</dbReference>
<keyword evidence="2" id="KW-1185">Reference proteome</keyword>
<dbReference type="AlphaFoldDB" id="A0A9P9WWV3"/>
<name>A0A9P9WWV3_9PEZI</name>
<proteinExistence type="predicted"/>
<evidence type="ECO:0008006" key="3">
    <source>
        <dbReference type="Google" id="ProtNLM"/>
    </source>
</evidence>
<dbReference type="OrthoDB" id="4779432at2759"/>
<gene>
    <name evidence="1" type="ORF">JX265_000936</name>
</gene>
<dbReference type="Proteomes" id="UP000829685">
    <property type="component" value="Unassembled WGS sequence"/>
</dbReference>
<organism evidence="1 2">
    <name type="scientific">Neoarthrinium moseri</name>
    <dbReference type="NCBI Taxonomy" id="1658444"/>
    <lineage>
        <taxon>Eukaryota</taxon>
        <taxon>Fungi</taxon>
        <taxon>Dikarya</taxon>
        <taxon>Ascomycota</taxon>
        <taxon>Pezizomycotina</taxon>
        <taxon>Sordariomycetes</taxon>
        <taxon>Xylariomycetidae</taxon>
        <taxon>Amphisphaeriales</taxon>
        <taxon>Apiosporaceae</taxon>
        <taxon>Neoarthrinium</taxon>
    </lineage>
</organism>